<dbReference type="Gene3D" id="3.40.50.1980">
    <property type="entry name" value="Nitrogenase molybdenum iron protein domain"/>
    <property type="match status" value="2"/>
</dbReference>
<organism evidence="7 8">
    <name type="scientific">Demequina lignilytica</name>
    <dbReference type="NCBI Taxonomy" id="3051663"/>
    <lineage>
        <taxon>Bacteria</taxon>
        <taxon>Bacillati</taxon>
        <taxon>Actinomycetota</taxon>
        <taxon>Actinomycetes</taxon>
        <taxon>Micrococcales</taxon>
        <taxon>Demequinaceae</taxon>
        <taxon>Demequina</taxon>
    </lineage>
</organism>
<evidence type="ECO:0000259" key="6">
    <source>
        <dbReference type="PROSITE" id="PS50983"/>
    </source>
</evidence>
<feature type="domain" description="Fe/B12 periplasmic-binding" evidence="6">
    <location>
        <begin position="69"/>
        <end position="350"/>
    </location>
</feature>
<dbReference type="SUPFAM" id="SSF53807">
    <property type="entry name" value="Helical backbone' metal receptor"/>
    <property type="match status" value="1"/>
</dbReference>
<reference evidence="7" key="1">
    <citation type="submission" date="2023-06" db="EMBL/GenBank/DDBJ databases">
        <title>Sysu t00039.</title>
        <authorList>
            <person name="Gao L."/>
            <person name="Fang B.-Z."/>
            <person name="Li W.-J."/>
        </authorList>
    </citation>
    <scope>NUCLEOTIDE SEQUENCE</scope>
    <source>
        <strain evidence="7">SYSU T00039</strain>
    </source>
</reference>
<dbReference type="PANTHER" id="PTHR30532:SF24">
    <property type="entry name" value="FERRIC ENTEROBACTIN-BINDING PERIPLASMIC PROTEIN FEPB"/>
    <property type="match status" value="1"/>
</dbReference>
<dbReference type="RefSeq" id="WP_301118854.1">
    <property type="nucleotide sequence ID" value="NZ_JAUHPX010000004.1"/>
</dbReference>
<gene>
    <name evidence="7" type="ORF">QQX10_07575</name>
</gene>
<keyword evidence="8" id="KW-1185">Reference proteome</keyword>
<evidence type="ECO:0000256" key="5">
    <source>
        <dbReference type="SAM" id="SignalP"/>
    </source>
</evidence>
<evidence type="ECO:0000313" key="8">
    <source>
        <dbReference type="Proteomes" id="UP001172737"/>
    </source>
</evidence>
<evidence type="ECO:0000256" key="3">
    <source>
        <dbReference type="ARBA" id="ARBA00022448"/>
    </source>
</evidence>
<dbReference type="PROSITE" id="PS51257">
    <property type="entry name" value="PROKAR_LIPOPROTEIN"/>
    <property type="match status" value="1"/>
</dbReference>
<feature type="signal peptide" evidence="5">
    <location>
        <begin position="1"/>
        <end position="23"/>
    </location>
</feature>
<comment type="caution">
    <text evidence="7">The sequence shown here is derived from an EMBL/GenBank/DDBJ whole genome shotgun (WGS) entry which is preliminary data.</text>
</comment>
<dbReference type="EMBL" id="JAUHPX010000004">
    <property type="protein sequence ID" value="MDN4488026.1"/>
    <property type="molecule type" value="Genomic_DNA"/>
</dbReference>
<keyword evidence="3" id="KW-0813">Transport</keyword>
<evidence type="ECO:0000256" key="2">
    <source>
        <dbReference type="ARBA" id="ARBA00008814"/>
    </source>
</evidence>
<evidence type="ECO:0000256" key="1">
    <source>
        <dbReference type="ARBA" id="ARBA00004196"/>
    </source>
</evidence>
<dbReference type="InterPro" id="IPR002491">
    <property type="entry name" value="ABC_transptr_periplasmic_BD"/>
</dbReference>
<dbReference type="Pfam" id="PF01497">
    <property type="entry name" value="Peripla_BP_2"/>
    <property type="match status" value="1"/>
</dbReference>
<dbReference type="AlphaFoldDB" id="A0AAW7M6M6"/>
<evidence type="ECO:0000313" key="7">
    <source>
        <dbReference type="EMBL" id="MDN4488026.1"/>
    </source>
</evidence>
<dbReference type="PROSITE" id="PS50983">
    <property type="entry name" value="FE_B12_PBP"/>
    <property type="match status" value="1"/>
</dbReference>
<comment type="similarity">
    <text evidence="2">Belongs to the bacterial solute-binding protein 8 family.</text>
</comment>
<proteinExistence type="inferred from homology"/>
<dbReference type="GO" id="GO:0030288">
    <property type="term" value="C:outer membrane-bounded periplasmic space"/>
    <property type="evidence" value="ECO:0007669"/>
    <property type="project" value="TreeGrafter"/>
</dbReference>
<comment type="subcellular location">
    <subcellularLocation>
        <location evidence="1">Cell envelope</location>
    </subcellularLocation>
</comment>
<feature type="chain" id="PRO_5043678518" evidence="5">
    <location>
        <begin position="24"/>
        <end position="360"/>
    </location>
</feature>
<dbReference type="PANTHER" id="PTHR30532">
    <property type="entry name" value="IRON III DICITRATE-BINDING PERIPLASMIC PROTEIN"/>
    <property type="match status" value="1"/>
</dbReference>
<sequence length="360" mass="37416">MITSTQRRAAAIGMAAVAALVLAACSSGTTDAEATESASPAETATEAAAFPVTLDTVMGEVTIDSEPQRVVTLGSHEHEYLYALGVAPVAVPESWQDYELGTGPWAVADMEAAGATPETFVPGSGTYDAELIASFEPDLIVATYPNHTMTQEEYDLLSGIAPVVTRPATGSDGVETVEWGVSLADELTLLAAATGTSDTAIEILADIDAEFAAVREAHPEWEGLTSQVGGFYEGQAFVYAATDTRNQFLASVGLDVTAVEGTDAAWLQISAEQLDTVLGDLDSVVWQVATTPEAKDSLEALPLFASLNSTTTGGNVWLTDTVLEGAFFANSPSSIAYTIEHMVPLLEAALDGDPATEAAA</sequence>
<keyword evidence="4 5" id="KW-0732">Signal</keyword>
<evidence type="ECO:0000256" key="4">
    <source>
        <dbReference type="ARBA" id="ARBA00022729"/>
    </source>
</evidence>
<dbReference type="InterPro" id="IPR051313">
    <property type="entry name" value="Bact_iron-sidero_bind"/>
</dbReference>
<accession>A0AAW7M6M6</accession>
<protein>
    <submittedName>
        <fullName evidence="7">ABC transporter substrate-binding protein</fullName>
    </submittedName>
</protein>
<name>A0AAW7M6M6_9MICO</name>
<dbReference type="GO" id="GO:1901678">
    <property type="term" value="P:iron coordination entity transport"/>
    <property type="evidence" value="ECO:0007669"/>
    <property type="project" value="UniProtKB-ARBA"/>
</dbReference>
<dbReference type="Proteomes" id="UP001172737">
    <property type="component" value="Unassembled WGS sequence"/>
</dbReference>